<organism evidence="2 3">
    <name type="scientific">Fragilariopsis cylindrus CCMP1102</name>
    <dbReference type="NCBI Taxonomy" id="635003"/>
    <lineage>
        <taxon>Eukaryota</taxon>
        <taxon>Sar</taxon>
        <taxon>Stramenopiles</taxon>
        <taxon>Ochrophyta</taxon>
        <taxon>Bacillariophyta</taxon>
        <taxon>Bacillariophyceae</taxon>
        <taxon>Bacillariophycidae</taxon>
        <taxon>Bacillariales</taxon>
        <taxon>Bacillariaceae</taxon>
        <taxon>Fragilariopsis</taxon>
    </lineage>
</organism>
<reference evidence="2 3" key="1">
    <citation type="submission" date="2016-09" db="EMBL/GenBank/DDBJ databases">
        <title>Extensive genetic diversity and differential bi-allelic expression allows diatom success in the polar Southern Ocean.</title>
        <authorList>
            <consortium name="DOE Joint Genome Institute"/>
            <person name="Mock T."/>
            <person name="Otillar R.P."/>
            <person name="Strauss J."/>
            <person name="Dupont C."/>
            <person name="Frickenhaus S."/>
            <person name="Maumus F."/>
            <person name="Mcmullan M."/>
            <person name="Sanges R."/>
            <person name="Schmutz J."/>
            <person name="Toseland A."/>
            <person name="Valas R."/>
            <person name="Veluchamy A."/>
            <person name="Ward B.J."/>
            <person name="Allen A."/>
            <person name="Barry K."/>
            <person name="Falciatore A."/>
            <person name="Ferrante M."/>
            <person name="Fortunato A.E."/>
            <person name="Gloeckner G."/>
            <person name="Gruber A."/>
            <person name="Hipkin R."/>
            <person name="Janech M."/>
            <person name="Kroth P."/>
            <person name="Leese F."/>
            <person name="Lindquist E."/>
            <person name="Lyon B.R."/>
            <person name="Martin J."/>
            <person name="Mayer C."/>
            <person name="Parker M."/>
            <person name="Quesneville H."/>
            <person name="Raymond J."/>
            <person name="Uhlig C."/>
            <person name="Valentin K.U."/>
            <person name="Worden A.Z."/>
            <person name="Armbrust E.V."/>
            <person name="Bowler C."/>
            <person name="Green B."/>
            <person name="Moulton V."/>
            <person name="Van Oosterhout C."/>
            <person name="Grigoriev I."/>
        </authorList>
    </citation>
    <scope>NUCLEOTIDE SEQUENCE [LARGE SCALE GENOMIC DNA]</scope>
    <source>
        <strain evidence="2 3">CCMP1102</strain>
    </source>
</reference>
<feature type="region of interest" description="Disordered" evidence="1">
    <location>
        <begin position="85"/>
        <end position="143"/>
    </location>
</feature>
<evidence type="ECO:0000256" key="1">
    <source>
        <dbReference type="SAM" id="MobiDB-lite"/>
    </source>
</evidence>
<feature type="region of interest" description="Disordered" evidence="1">
    <location>
        <begin position="431"/>
        <end position="472"/>
    </location>
</feature>
<keyword evidence="3" id="KW-1185">Reference proteome</keyword>
<dbReference type="AlphaFoldDB" id="A0A1E7FRK5"/>
<sequence length="644" mass="72154">MSAPAKTRDVSSKLTLCLQSREGRRIISLLPTASTRELFESAAKEFGFTVESLKGGGFPPKSIPSNESPISDFCANQERIRVEFSNAVSSMDNKKSKNVGKKKSNSKNVKTEQQPVMMANDDSNVGNIRRSKRAASKSATEKMPAMIKAQEEYLKNTTKRESKKSSSFSVVPLQKGKKRARDNSDKQKQFKPQRVNIAGVGHRLADGAKVSNRPAAPTKRRRGLGDGSTDMSTSLLSAINDKGKMGVVLRKGMKNAVQTSYETSRAFSRLAAIQARSYRISQSESNEGGGGGGGSGELLKVIYQGSVDKTKVEETVDCIARDVLETVLEGIYASNKEALRPENLSRLSPRVLWSLVKYFPTLCSVADMYREILPALDWNFLRRRAEQLSEKATENKRQEEEKETGPDLERAAIAVASVEHAMENLEDYHAEERKARQAQAAEVRLRRQQQQNGQNEEDTVAPWTLTTPSEPDRDELRECIKQSVCTTSLTAGTDVTKWITQLMKQHNIKNWRVLANIKNVVVISEKLGVAEQRLVDWIDYAQSESISEIMVEICDDHIEAVEILTEKLKSGTPKDLAAWRSIPDLLLEQLQQLPKNVNETNNTGKNDESRQSWMELATISKWCDRAYRALQDYEWINWYATPVD</sequence>
<dbReference type="Proteomes" id="UP000095751">
    <property type="component" value="Unassembled WGS sequence"/>
</dbReference>
<feature type="compositionally biased region" description="Basic residues" evidence="1">
    <location>
        <begin position="96"/>
        <end position="105"/>
    </location>
</feature>
<evidence type="ECO:0000313" key="2">
    <source>
        <dbReference type="EMBL" id="OEU20801.1"/>
    </source>
</evidence>
<gene>
    <name evidence="2" type="ORF">FRACYDRAFT_234433</name>
</gene>
<dbReference type="KEGG" id="fcy:FRACYDRAFT_234433"/>
<feature type="compositionally biased region" description="Low complexity" evidence="1">
    <location>
        <begin position="437"/>
        <end position="454"/>
    </location>
</feature>
<accession>A0A1E7FRK5</accession>
<name>A0A1E7FRK5_9STRA</name>
<dbReference type="InParanoid" id="A0A1E7FRK5"/>
<dbReference type="EMBL" id="KV784354">
    <property type="protein sequence ID" value="OEU20801.1"/>
    <property type="molecule type" value="Genomic_DNA"/>
</dbReference>
<protein>
    <submittedName>
        <fullName evidence="2">Uncharacterized protein</fullName>
    </submittedName>
</protein>
<dbReference type="OrthoDB" id="333752at2759"/>
<feature type="compositionally biased region" description="Basic and acidic residues" evidence="1">
    <location>
        <begin position="155"/>
        <end position="164"/>
    </location>
</feature>
<proteinExistence type="predicted"/>
<evidence type="ECO:0000313" key="3">
    <source>
        <dbReference type="Proteomes" id="UP000095751"/>
    </source>
</evidence>
<feature type="region of interest" description="Disordered" evidence="1">
    <location>
        <begin position="155"/>
        <end position="230"/>
    </location>
</feature>